<comment type="caution">
    <text evidence="5">The sequence shown here is derived from an EMBL/GenBank/DDBJ whole genome shotgun (WGS) entry which is preliminary data.</text>
</comment>
<evidence type="ECO:0000259" key="4">
    <source>
        <dbReference type="PROSITE" id="PS01124"/>
    </source>
</evidence>
<evidence type="ECO:0000256" key="2">
    <source>
        <dbReference type="ARBA" id="ARBA00023125"/>
    </source>
</evidence>
<dbReference type="PANTHER" id="PTHR46796">
    <property type="entry name" value="HTH-TYPE TRANSCRIPTIONAL ACTIVATOR RHAS-RELATED"/>
    <property type="match status" value="1"/>
</dbReference>
<keyword evidence="3" id="KW-0804">Transcription</keyword>
<dbReference type="InterPro" id="IPR018060">
    <property type="entry name" value="HTH_AraC"/>
</dbReference>
<keyword evidence="1" id="KW-0805">Transcription regulation</keyword>
<dbReference type="Pfam" id="PF12833">
    <property type="entry name" value="HTH_18"/>
    <property type="match status" value="1"/>
</dbReference>
<dbReference type="PROSITE" id="PS00041">
    <property type="entry name" value="HTH_ARAC_FAMILY_1"/>
    <property type="match status" value="1"/>
</dbReference>
<organism evidence="5 6">
    <name type="scientific">Streptomyces kaniharaensis</name>
    <dbReference type="NCBI Taxonomy" id="212423"/>
    <lineage>
        <taxon>Bacteria</taxon>
        <taxon>Bacillati</taxon>
        <taxon>Actinomycetota</taxon>
        <taxon>Actinomycetes</taxon>
        <taxon>Kitasatosporales</taxon>
        <taxon>Streptomycetaceae</taxon>
        <taxon>Streptomyces</taxon>
    </lineage>
</organism>
<keyword evidence="6" id="KW-1185">Reference proteome</keyword>
<dbReference type="InterPro" id="IPR050204">
    <property type="entry name" value="AraC_XylS_family_regulators"/>
</dbReference>
<feature type="domain" description="HTH araC/xylS-type" evidence="4">
    <location>
        <begin position="121"/>
        <end position="219"/>
    </location>
</feature>
<dbReference type="Gene3D" id="1.10.10.60">
    <property type="entry name" value="Homeodomain-like"/>
    <property type="match status" value="1"/>
</dbReference>
<evidence type="ECO:0000313" key="6">
    <source>
        <dbReference type="Proteomes" id="UP000450000"/>
    </source>
</evidence>
<accession>A0A6N7KTA8</accession>
<dbReference type="PROSITE" id="PS01124">
    <property type="entry name" value="HTH_ARAC_FAMILY_2"/>
    <property type="match status" value="1"/>
</dbReference>
<sequence length="225" mass="23266">MFAETGAFGVTAHRHPVWKVVLSPHGLVETRLPGQHPITSAGVIVPPQFLHTAAASASYTALFLDPWRLRPELGLTCLDRAAVRRILAALDRSEAPGPGADLAAAGAELTALTGAAHPLDPRVAHAIAESTRADPPAAIGSIAADVGLSPPRLRALVRVSVGVPLVQLRTWARLRTAVAALHDGSVAAAAASSGFADQAHLARTARSLLGRTPASMGRPPAHQAR</sequence>
<reference evidence="5 6" key="1">
    <citation type="submission" date="2019-09" db="EMBL/GenBank/DDBJ databases">
        <title>Genome Sequences of Streptomyces kaniharaensis ATCC 21070.</title>
        <authorList>
            <person name="Zhu W."/>
            <person name="De Crecy-Lagard V."/>
            <person name="Richards N.G."/>
        </authorList>
    </citation>
    <scope>NUCLEOTIDE SEQUENCE [LARGE SCALE GENOMIC DNA]</scope>
    <source>
        <strain evidence="5 6">SF-557</strain>
    </source>
</reference>
<dbReference type="SMART" id="SM00342">
    <property type="entry name" value="HTH_ARAC"/>
    <property type="match status" value="1"/>
</dbReference>
<dbReference type="OrthoDB" id="4549023at2"/>
<keyword evidence="2" id="KW-0238">DNA-binding</keyword>
<dbReference type="PANTHER" id="PTHR46796:SF15">
    <property type="entry name" value="BLL1074 PROTEIN"/>
    <property type="match status" value="1"/>
</dbReference>
<proteinExistence type="predicted"/>
<dbReference type="GO" id="GO:0003700">
    <property type="term" value="F:DNA-binding transcription factor activity"/>
    <property type="evidence" value="ECO:0007669"/>
    <property type="project" value="InterPro"/>
</dbReference>
<protein>
    <submittedName>
        <fullName evidence="5">Helix-turn-helix transcriptional regulator</fullName>
    </submittedName>
</protein>
<dbReference type="InterPro" id="IPR018062">
    <property type="entry name" value="HTH_AraC-typ_CS"/>
</dbReference>
<dbReference type="Proteomes" id="UP000450000">
    <property type="component" value="Unassembled WGS sequence"/>
</dbReference>
<dbReference type="AlphaFoldDB" id="A0A6N7KTA8"/>
<dbReference type="GO" id="GO:0043565">
    <property type="term" value="F:sequence-specific DNA binding"/>
    <property type="evidence" value="ECO:0007669"/>
    <property type="project" value="InterPro"/>
</dbReference>
<evidence type="ECO:0000256" key="3">
    <source>
        <dbReference type="ARBA" id="ARBA00023163"/>
    </source>
</evidence>
<gene>
    <name evidence="5" type="ORF">F7Q99_21470</name>
</gene>
<evidence type="ECO:0000256" key="1">
    <source>
        <dbReference type="ARBA" id="ARBA00023015"/>
    </source>
</evidence>
<name>A0A6N7KTA8_9ACTN</name>
<dbReference type="EMBL" id="WBOF01000001">
    <property type="protein sequence ID" value="MQS14760.1"/>
    <property type="molecule type" value="Genomic_DNA"/>
</dbReference>
<evidence type="ECO:0000313" key="5">
    <source>
        <dbReference type="EMBL" id="MQS14760.1"/>
    </source>
</evidence>